<evidence type="ECO:0000259" key="3">
    <source>
        <dbReference type="Pfam" id="PF03413"/>
    </source>
</evidence>
<reference evidence="4 5" key="1">
    <citation type="submission" date="2018-11" db="EMBL/GenBank/DDBJ databases">
        <title>Genomic Encyclopedia of Type Strains, Phase IV (KMG-IV): sequencing the most valuable type-strain genomes for metagenomic binning, comparative biology and taxonomic classification.</title>
        <authorList>
            <person name="Goeker M."/>
        </authorList>
    </citation>
    <scope>NUCLEOTIDE SEQUENCE [LARGE SCALE GENOMIC DNA]</scope>
    <source>
        <strain evidence="4 5">DSM 18090</strain>
    </source>
</reference>
<dbReference type="OrthoDB" id="5361545at2"/>
<organism evidence="4 5">
    <name type="scientific">Aquisalibacillus elongatus</name>
    <dbReference type="NCBI Taxonomy" id="485577"/>
    <lineage>
        <taxon>Bacteria</taxon>
        <taxon>Bacillati</taxon>
        <taxon>Bacillota</taxon>
        <taxon>Bacilli</taxon>
        <taxon>Bacillales</taxon>
        <taxon>Bacillaceae</taxon>
        <taxon>Aquisalibacillus</taxon>
    </lineage>
</organism>
<sequence>MVKQRILWMLGGVIITVVVFILAQQFLFGSTSAQEISKDEAESIVLNQFSGEIYETRDDGDTFSVNVQLDSTAYVVIVDKRTGDLIDVIQTEEKHQEENTHEEDKSQDPKEQEEKEQEPKEQEEKEQEPKEPDESKVEEDTDLLTEEEIINQINEQYNGQLVTVEFEEGDQPIYKLEIKGEKHRYRLVVNAETGEVESEEKETVQQPPISGDEAVDIALNKISGEVDDIELEDLNGTLYYFIQIENELDQDIEVKINALTGNIASIIYDDYEEANDKDNDDDQNDDDSEED</sequence>
<dbReference type="Proteomes" id="UP000276443">
    <property type="component" value="Unassembled WGS sequence"/>
</dbReference>
<evidence type="ECO:0000313" key="4">
    <source>
        <dbReference type="EMBL" id="RPF52261.1"/>
    </source>
</evidence>
<feature type="compositionally biased region" description="Basic and acidic residues" evidence="1">
    <location>
        <begin position="92"/>
        <end position="135"/>
    </location>
</feature>
<gene>
    <name evidence="4" type="ORF">EDC24_2254</name>
</gene>
<dbReference type="InterPro" id="IPR025711">
    <property type="entry name" value="PepSY"/>
</dbReference>
<feature type="region of interest" description="Disordered" evidence="1">
    <location>
        <begin position="270"/>
        <end position="291"/>
    </location>
</feature>
<comment type="caution">
    <text evidence="4">The sequence shown here is derived from an EMBL/GenBank/DDBJ whole genome shotgun (WGS) entry which is preliminary data.</text>
</comment>
<accession>A0A3N5C737</accession>
<dbReference type="Pfam" id="PF03413">
    <property type="entry name" value="PepSY"/>
    <property type="match status" value="2"/>
</dbReference>
<keyword evidence="2" id="KW-1133">Transmembrane helix</keyword>
<keyword evidence="2" id="KW-0812">Transmembrane</keyword>
<evidence type="ECO:0000256" key="1">
    <source>
        <dbReference type="SAM" id="MobiDB-lite"/>
    </source>
</evidence>
<dbReference type="RefSeq" id="WP_124222523.1">
    <property type="nucleotide sequence ID" value="NZ_RKRF01000010.1"/>
</dbReference>
<evidence type="ECO:0000256" key="2">
    <source>
        <dbReference type="SAM" id="Phobius"/>
    </source>
</evidence>
<dbReference type="EMBL" id="RKRF01000010">
    <property type="protein sequence ID" value="RPF52261.1"/>
    <property type="molecule type" value="Genomic_DNA"/>
</dbReference>
<feature type="region of interest" description="Disordered" evidence="1">
    <location>
        <begin position="92"/>
        <end position="141"/>
    </location>
</feature>
<proteinExistence type="predicted"/>
<dbReference type="AlphaFoldDB" id="A0A3N5C737"/>
<feature type="domain" description="PepSY" evidence="3">
    <location>
        <begin position="208"/>
        <end position="263"/>
    </location>
</feature>
<keyword evidence="5" id="KW-1185">Reference proteome</keyword>
<dbReference type="Gene3D" id="3.10.450.40">
    <property type="match status" value="2"/>
</dbReference>
<evidence type="ECO:0000313" key="5">
    <source>
        <dbReference type="Proteomes" id="UP000276443"/>
    </source>
</evidence>
<feature type="domain" description="PepSY" evidence="3">
    <location>
        <begin position="144"/>
        <end position="200"/>
    </location>
</feature>
<name>A0A3N5C737_9BACI</name>
<feature type="transmembrane region" description="Helical" evidence="2">
    <location>
        <begin position="7"/>
        <end position="28"/>
    </location>
</feature>
<keyword evidence="2" id="KW-0472">Membrane</keyword>
<protein>
    <submittedName>
        <fullName evidence="4">Putative membrane protein YkoI</fullName>
    </submittedName>
</protein>